<accession>A0A7K1V855</accession>
<name>A0A7K1V855_9NOCA</name>
<gene>
    <name evidence="1" type="ORF">GPX89_37120</name>
</gene>
<comment type="caution">
    <text evidence="1">The sequence shown here is derived from an EMBL/GenBank/DDBJ whole genome shotgun (WGS) entry which is preliminary data.</text>
</comment>
<dbReference type="RefSeq" id="WP_157392455.1">
    <property type="nucleotide sequence ID" value="NZ_WRPP01000011.1"/>
</dbReference>
<dbReference type="Proteomes" id="UP000466794">
    <property type="component" value="Unassembled WGS sequence"/>
</dbReference>
<proteinExistence type="predicted"/>
<evidence type="ECO:0000313" key="1">
    <source>
        <dbReference type="EMBL" id="MVU82844.1"/>
    </source>
</evidence>
<dbReference type="Gene3D" id="3.20.20.140">
    <property type="entry name" value="Metal-dependent hydrolases"/>
    <property type="match status" value="1"/>
</dbReference>
<dbReference type="AlphaFoldDB" id="A0A7K1V855"/>
<keyword evidence="2" id="KW-1185">Reference proteome</keyword>
<reference evidence="1 2" key="1">
    <citation type="submission" date="2019-12" db="EMBL/GenBank/DDBJ databases">
        <title>Nocardia sp. nov. ET3-3 isolated from soil.</title>
        <authorList>
            <person name="Kanchanasin P."/>
            <person name="Tanasupawat S."/>
            <person name="Yuki M."/>
            <person name="Kudo T."/>
        </authorList>
    </citation>
    <scope>NUCLEOTIDE SEQUENCE [LARGE SCALE GENOMIC DNA]</scope>
    <source>
        <strain evidence="1 2">ET3-3</strain>
    </source>
</reference>
<dbReference type="EMBL" id="WRPP01000011">
    <property type="protein sequence ID" value="MVU82844.1"/>
    <property type="molecule type" value="Genomic_DNA"/>
</dbReference>
<sequence length="74" mass="7816">MSIPSRMLPKVSLHCHPTGSVLPGTVLDPARKYGVAPPGGRGAADLYDIDSHEVVDEFLRAGGASRIAAHRPDQ</sequence>
<protein>
    <recommendedName>
        <fullName evidence="3">Adenosine deaminase</fullName>
    </recommendedName>
</protein>
<evidence type="ECO:0000313" key="2">
    <source>
        <dbReference type="Proteomes" id="UP000466794"/>
    </source>
</evidence>
<evidence type="ECO:0008006" key="3">
    <source>
        <dbReference type="Google" id="ProtNLM"/>
    </source>
</evidence>
<organism evidence="1 2">
    <name type="scientific">Nocardia terrae</name>
    <dbReference type="NCBI Taxonomy" id="2675851"/>
    <lineage>
        <taxon>Bacteria</taxon>
        <taxon>Bacillati</taxon>
        <taxon>Actinomycetota</taxon>
        <taxon>Actinomycetes</taxon>
        <taxon>Mycobacteriales</taxon>
        <taxon>Nocardiaceae</taxon>
        <taxon>Nocardia</taxon>
    </lineage>
</organism>